<evidence type="ECO:0000259" key="7">
    <source>
        <dbReference type="Pfam" id="PF01895"/>
    </source>
</evidence>
<evidence type="ECO:0000256" key="5">
    <source>
        <dbReference type="ARBA" id="ARBA00023136"/>
    </source>
</evidence>
<feature type="transmembrane region" description="Helical" evidence="6">
    <location>
        <begin position="101"/>
        <end position="123"/>
    </location>
</feature>
<dbReference type="InterPro" id="IPR004633">
    <property type="entry name" value="NaPi_cotrn-rel/YqeW-like"/>
</dbReference>
<feature type="transmembrane region" description="Helical" evidence="6">
    <location>
        <begin position="135"/>
        <end position="156"/>
    </location>
</feature>
<keyword evidence="2" id="KW-1003">Cell membrane</keyword>
<dbReference type="Pfam" id="PF02690">
    <property type="entry name" value="Na_Pi_cotrans"/>
    <property type="match status" value="2"/>
</dbReference>
<evidence type="ECO:0000313" key="9">
    <source>
        <dbReference type="Proteomes" id="UP000195305"/>
    </source>
</evidence>
<feature type="transmembrane region" description="Helical" evidence="6">
    <location>
        <begin position="176"/>
        <end position="199"/>
    </location>
</feature>
<evidence type="ECO:0000256" key="6">
    <source>
        <dbReference type="SAM" id="Phobius"/>
    </source>
</evidence>
<evidence type="ECO:0000256" key="2">
    <source>
        <dbReference type="ARBA" id="ARBA00022475"/>
    </source>
</evidence>
<name>A0A1Y4SX98_9FIRM</name>
<dbReference type="GO" id="GO:0005886">
    <property type="term" value="C:plasma membrane"/>
    <property type="evidence" value="ECO:0007669"/>
    <property type="project" value="UniProtKB-SubCell"/>
</dbReference>
<dbReference type="Proteomes" id="UP000195305">
    <property type="component" value="Unassembled WGS sequence"/>
</dbReference>
<protein>
    <submittedName>
        <fullName evidence="8">Na/Pi-cotransporter</fullName>
    </submittedName>
</protein>
<feature type="transmembrane region" description="Helical" evidence="6">
    <location>
        <begin position="70"/>
        <end position="89"/>
    </location>
</feature>
<feature type="transmembrane region" description="Helical" evidence="6">
    <location>
        <begin position="6"/>
        <end position="27"/>
    </location>
</feature>
<evidence type="ECO:0000313" key="8">
    <source>
        <dbReference type="EMBL" id="OUQ34020.1"/>
    </source>
</evidence>
<keyword evidence="5 6" id="KW-0472">Membrane</keyword>
<dbReference type="Gene3D" id="1.20.58.220">
    <property type="entry name" value="Phosphate transport system protein phou homolog 2, domain 2"/>
    <property type="match status" value="1"/>
</dbReference>
<reference evidence="8 9" key="1">
    <citation type="journal article" date="2018" name="BMC Genomics">
        <title>Whole genome sequencing and function prediction of 133 gut anaerobes isolated from chicken caecum in pure cultures.</title>
        <authorList>
            <person name="Medvecky M."/>
            <person name="Cejkova D."/>
            <person name="Polansky O."/>
            <person name="Karasova D."/>
            <person name="Kubasova T."/>
            <person name="Cizek A."/>
            <person name="Rychlik I."/>
        </authorList>
    </citation>
    <scope>NUCLEOTIDE SEQUENCE [LARGE SCALE GENOMIC DNA]</scope>
    <source>
        <strain evidence="8 9">An13</strain>
    </source>
</reference>
<evidence type="ECO:0000256" key="1">
    <source>
        <dbReference type="ARBA" id="ARBA00004651"/>
    </source>
</evidence>
<gene>
    <name evidence="8" type="ORF">B5E75_08160</name>
</gene>
<organism evidence="8 9">
    <name type="scientific">Massilimicrobiota timonensis</name>
    <dbReference type="NCBI Taxonomy" id="1776392"/>
    <lineage>
        <taxon>Bacteria</taxon>
        <taxon>Bacillati</taxon>
        <taxon>Bacillota</taxon>
        <taxon>Erysipelotrichia</taxon>
        <taxon>Erysipelotrichales</taxon>
        <taxon>Erysipelotrichaceae</taxon>
        <taxon>Massilimicrobiota</taxon>
    </lineage>
</organism>
<dbReference type="InterPro" id="IPR026022">
    <property type="entry name" value="PhoU_dom"/>
</dbReference>
<dbReference type="NCBIfam" id="TIGR00704">
    <property type="entry name" value="NaPi_cotrn_rel"/>
    <property type="match status" value="1"/>
</dbReference>
<feature type="transmembrane region" description="Helical" evidence="6">
    <location>
        <begin position="285"/>
        <end position="309"/>
    </location>
</feature>
<feature type="domain" description="PhoU" evidence="7">
    <location>
        <begin position="457"/>
        <end position="537"/>
    </location>
</feature>
<comment type="caution">
    <text evidence="8">The sequence shown here is derived from an EMBL/GenBank/DDBJ whole genome shotgun (WGS) entry which is preliminary data.</text>
</comment>
<comment type="subcellular location">
    <subcellularLocation>
        <location evidence="1">Cell membrane</location>
        <topology evidence="1">Multi-pass membrane protein</topology>
    </subcellularLocation>
</comment>
<dbReference type="EMBL" id="NFLJ01000021">
    <property type="protein sequence ID" value="OUQ34020.1"/>
    <property type="molecule type" value="Genomic_DNA"/>
</dbReference>
<dbReference type="SUPFAM" id="SSF109755">
    <property type="entry name" value="PhoU-like"/>
    <property type="match status" value="1"/>
</dbReference>
<dbReference type="InterPro" id="IPR003841">
    <property type="entry name" value="Na/Pi_transpt"/>
</dbReference>
<keyword evidence="3 6" id="KW-0812">Transmembrane</keyword>
<evidence type="ECO:0000256" key="3">
    <source>
        <dbReference type="ARBA" id="ARBA00022692"/>
    </source>
</evidence>
<dbReference type="NCBIfam" id="NF037997">
    <property type="entry name" value="Na_Pi_symport"/>
    <property type="match status" value="1"/>
</dbReference>
<proteinExistence type="predicted"/>
<keyword evidence="9" id="KW-1185">Reference proteome</keyword>
<dbReference type="GO" id="GO:0005436">
    <property type="term" value="F:sodium:phosphate symporter activity"/>
    <property type="evidence" value="ECO:0007669"/>
    <property type="project" value="InterPro"/>
</dbReference>
<feature type="domain" description="PhoU" evidence="7">
    <location>
        <begin position="351"/>
        <end position="435"/>
    </location>
</feature>
<feature type="transmembrane region" description="Helical" evidence="6">
    <location>
        <begin position="47"/>
        <end position="64"/>
    </location>
</feature>
<dbReference type="PANTHER" id="PTHR10010">
    <property type="entry name" value="SOLUTE CARRIER FAMILY 34 SODIUM PHOSPHATE , MEMBER 2-RELATED"/>
    <property type="match status" value="1"/>
</dbReference>
<keyword evidence="4 6" id="KW-1133">Transmembrane helix</keyword>
<dbReference type="PANTHER" id="PTHR10010:SF46">
    <property type="entry name" value="SODIUM-DEPENDENT PHOSPHATE TRANSPORT PROTEIN 2B"/>
    <property type="match status" value="1"/>
</dbReference>
<dbReference type="InterPro" id="IPR038078">
    <property type="entry name" value="PhoU-like_sf"/>
</dbReference>
<sequence>MELTNIFSLLGGLALFLYGMTMMSNGLELAAGNKMKSILEKLTTNRFLGVGVGALITAIIQSSSATTVMVVGFVNAGLMQLTNAVWVIMGANIGTTITGQLIALDITALAPIIAFVGVVLIAFFKSKKLDAFGEIIAGLGILFMGMEMMSTAMIPLRESTEFANIVANFQNPLIGILVGAVFTAIIQSSSASVGILQALAMSGVVTLPSAIYVLFGQNIGTCITAVLASIGTNRNAKRTTIIHLSFNIIGTIIFVIISMLTPFASFMASLTPTNPAAQIANVHTLFNIVTTIILLPIGTKLVDLSFIILPEKPELEGKMQLKYLDFGIFTNDYHIGTSAIANTQLFNETQNMLDVAIDNVRKSFELLIDFNEDKYEKLQKNEEYINFLNKNIVEFTTSAISTEFPIEGSQTIGLFLKISADIERIGDHAMNIAQRAERLYKENNHFSHEAMDEIGIMSSLCVNILDELKIMNYDEFSGIVDKVDVIEENIDKTHHQFSVNQLSRLKDKRCTTENSVVYTKILTDFERIGDHGLNIAKGFYKAREAMKAMKMVKPEMIEEVNSENA</sequence>
<dbReference type="RefSeq" id="WP_087358256.1">
    <property type="nucleotide sequence ID" value="NZ_NFLJ01000021.1"/>
</dbReference>
<feature type="transmembrane region" description="Helical" evidence="6">
    <location>
        <begin position="244"/>
        <end position="265"/>
    </location>
</feature>
<accession>A0A1Y4SX98</accession>
<dbReference type="AlphaFoldDB" id="A0A1Y4SX98"/>
<dbReference type="OrthoDB" id="9763003at2"/>
<dbReference type="GO" id="GO:0044341">
    <property type="term" value="P:sodium-dependent phosphate transport"/>
    <property type="evidence" value="ECO:0007669"/>
    <property type="project" value="InterPro"/>
</dbReference>
<evidence type="ECO:0000256" key="4">
    <source>
        <dbReference type="ARBA" id="ARBA00022989"/>
    </source>
</evidence>
<feature type="transmembrane region" description="Helical" evidence="6">
    <location>
        <begin position="211"/>
        <end position="232"/>
    </location>
</feature>
<dbReference type="Pfam" id="PF01895">
    <property type="entry name" value="PhoU"/>
    <property type="match status" value="2"/>
</dbReference>